<evidence type="ECO:0000256" key="1">
    <source>
        <dbReference type="SAM" id="MobiDB-lite"/>
    </source>
</evidence>
<feature type="signal peptide" evidence="2">
    <location>
        <begin position="1"/>
        <end position="18"/>
    </location>
</feature>
<protein>
    <recommendedName>
        <fullName evidence="5">Lipoprotein</fullName>
    </recommendedName>
</protein>
<name>B4S3J4_PROA2</name>
<feature type="chain" id="PRO_5002825675" description="Lipoprotein" evidence="2">
    <location>
        <begin position="19"/>
        <end position="60"/>
    </location>
</feature>
<dbReference type="RefSeq" id="WP_012506266.1">
    <property type="nucleotide sequence ID" value="NC_011059.1"/>
</dbReference>
<evidence type="ECO:0000313" key="3">
    <source>
        <dbReference type="EMBL" id="ACF46733.1"/>
    </source>
</evidence>
<evidence type="ECO:0000256" key="2">
    <source>
        <dbReference type="SAM" id="SignalP"/>
    </source>
</evidence>
<dbReference type="Proteomes" id="UP000002725">
    <property type="component" value="Chromosome"/>
</dbReference>
<reference evidence="3" key="1">
    <citation type="submission" date="2008-06" db="EMBL/GenBank/DDBJ databases">
        <title>Complete sequence of chromosome of Prosthecochloris aestuarii DSM 271.</title>
        <authorList>
            <consortium name="US DOE Joint Genome Institute"/>
            <person name="Lucas S."/>
            <person name="Copeland A."/>
            <person name="Lapidus A."/>
            <person name="Glavina del Rio T."/>
            <person name="Dalin E."/>
            <person name="Tice H."/>
            <person name="Bruce D."/>
            <person name="Goodwin L."/>
            <person name="Pitluck S."/>
            <person name="Schmutz J."/>
            <person name="Larimer F."/>
            <person name="Land M."/>
            <person name="Hauser L."/>
            <person name="Kyrpides N."/>
            <person name="Anderson I."/>
            <person name="Liu Z."/>
            <person name="Li T."/>
            <person name="Zhao F."/>
            <person name="Overmann J."/>
            <person name="Bryant D.A."/>
            <person name="Richardson P."/>
        </authorList>
    </citation>
    <scope>NUCLEOTIDE SEQUENCE [LARGE SCALE GENOMIC DNA]</scope>
    <source>
        <strain evidence="3">DSM 271</strain>
    </source>
</reference>
<feature type="region of interest" description="Disordered" evidence="1">
    <location>
        <begin position="38"/>
        <end position="60"/>
    </location>
</feature>
<evidence type="ECO:0008006" key="5">
    <source>
        <dbReference type="Google" id="ProtNLM"/>
    </source>
</evidence>
<feature type="compositionally biased region" description="Basic and acidic residues" evidence="1">
    <location>
        <begin position="44"/>
        <end position="60"/>
    </location>
</feature>
<dbReference type="STRING" id="290512.Paes_1715"/>
<gene>
    <name evidence="3" type="ordered locus">Paes_1715</name>
</gene>
<keyword evidence="2" id="KW-0732">Signal</keyword>
<sequence length="60" mass="6868">MKKYVFNALFFAAFVSLASCYGDVKNDLTDEDADVNDQLWDGYGESHEPQSKHNEMPKLH</sequence>
<organism evidence="3 4">
    <name type="scientific">Prosthecochloris aestuarii (strain DSM 271 / SK 413)</name>
    <dbReference type="NCBI Taxonomy" id="290512"/>
    <lineage>
        <taxon>Bacteria</taxon>
        <taxon>Pseudomonadati</taxon>
        <taxon>Chlorobiota</taxon>
        <taxon>Chlorobiia</taxon>
        <taxon>Chlorobiales</taxon>
        <taxon>Chlorobiaceae</taxon>
        <taxon>Prosthecochloris</taxon>
    </lineage>
</organism>
<keyword evidence="4" id="KW-1185">Reference proteome</keyword>
<accession>B4S3J4</accession>
<dbReference type="AlphaFoldDB" id="B4S3J4"/>
<dbReference type="PROSITE" id="PS51257">
    <property type="entry name" value="PROKAR_LIPOPROTEIN"/>
    <property type="match status" value="1"/>
</dbReference>
<evidence type="ECO:0000313" key="4">
    <source>
        <dbReference type="Proteomes" id="UP000002725"/>
    </source>
</evidence>
<dbReference type="HOGENOM" id="CLU_2937947_0_0_10"/>
<proteinExistence type="predicted"/>
<dbReference type="EMBL" id="CP001108">
    <property type="protein sequence ID" value="ACF46733.1"/>
    <property type="molecule type" value="Genomic_DNA"/>
</dbReference>
<dbReference type="KEGG" id="paa:Paes_1715"/>